<comment type="caution">
    <text evidence="6">The sequence shown here is derived from an EMBL/GenBank/DDBJ whole genome shotgun (WGS) entry which is preliminary data.</text>
</comment>
<dbReference type="InterPro" id="IPR029154">
    <property type="entry name" value="HIBADH-like_NADP-bd"/>
</dbReference>
<dbReference type="GO" id="GO:0051287">
    <property type="term" value="F:NAD binding"/>
    <property type="evidence" value="ECO:0007669"/>
    <property type="project" value="InterPro"/>
</dbReference>
<evidence type="ECO:0000259" key="5">
    <source>
        <dbReference type="Pfam" id="PF14833"/>
    </source>
</evidence>
<dbReference type="PIRSF" id="PIRSF000103">
    <property type="entry name" value="HIBADH"/>
    <property type="match status" value="1"/>
</dbReference>
<feature type="domain" description="6-phosphogluconate dehydrogenase NADP-binding" evidence="4">
    <location>
        <begin position="2"/>
        <end position="156"/>
    </location>
</feature>
<evidence type="ECO:0000313" key="6">
    <source>
        <dbReference type="EMBL" id="MBK4738410.1"/>
    </source>
</evidence>
<keyword evidence="1" id="KW-0560">Oxidoreductase</keyword>
<dbReference type="InterPro" id="IPR013328">
    <property type="entry name" value="6PGD_dom2"/>
</dbReference>
<evidence type="ECO:0000256" key="1">
    <source>
        <dbReference type="ARBA" id="ARBA00023002"/>
    </source>
</evidence>
<protein>
    <submittedName>
        <fullName evidence="6">NAD(P)-dependent oxidoreductase</fullName>
    </submittedName>
</protein>
<dbReference type="GO" id="GO:0016491">
    <property type="term" value="F:oxidoreductase activity"/>
    <property type="evidence" value="ECO:0007669"/>
    <property type="project" value="UniProtKB-KW"/>
</dbReference>
<dbReference type="RefSeq" id="WP_200597603.1">
    <property type="nucleotide sequence ID" value="NZ_JAEPBG010000020.1"/>
</dbReference>
<dbReference type="Gene3D" id="1.10.1040.10">
    <property type="entry name" value="N-(1-d-carboxylethyl)-l-norvaline Dehydrogenase, domain 2"/>
    <property type="match status" value="1"/>
</dbReference>
<name>A0A934SZY5_9BURK</name>
<proteinExistence type="predicted"/>
<sequence length="290" mass="30156">MDIGFIGLGHMGEPLAANLLKAGHRLVIWNRSQASAQRLAAQGAQIATTPEEALGTGIVFSMLADNDAIRAVLIDSGVMAKAAKESVHVNMSTISVAYAQELTAQHEKLGITYIAAPVLGRPDVAAAGKLNILAAGPAAAIDRVQPLLDVLGQKTWRLGETASHANVIKLAANVLLASAVETIAETATFVSAHGVAAADLLQIISNSTFPGPVYQGYGKLIVEDRFDPPGFKAGLALKDVRLALAASDDKATPMPIASLVRDSLLDALAHQEGDKDLAVLGRVAARRAGR</sequence>
<dbReference type="PANTHER" id="PTHR43580:SF2">
    <property type="entry name" value="CYTOKINE-LIKE NUCLEAR FACTOR N-PAC"/>
    <property type="match status" value="1"/>
</dbReference>
<dbReference type="SUPFAM" id="SSF48179">
    <property type="entry name" value="6-phosphogluconate dehydrogenase C-terminal domain-like"/>
    <property type="match status" value="1"/>
</dbReference>
<dbReference type="InterPro" id="IPR051265">
    <property type="entry name" value="HIBADH-related_NP60_sf"/>
</dbReference>
<reference evidence="6" key="1">
    <citation type="submission" date="2021-01" db="EMBL/GenBank/DDBJ databases">
        <title>Genome sequence of strain Noviherbaspirillum sp. DKR-6.</title>
        <authorList>
            <person name="Chaudhary D.K."/>
        </authorList>
    </citation>
    <scope>NUCLEOTIDE SEQUENCE</scope>
    <source>
        <strain evidence="6">DKR-6</strain>
    </source>
</reference>
<dbReference type="Gene3D" id="3.40.50.720">
    <property type="entry name" value="NAD(P)-binding Rossmann-like Domain"/>
    <property type="match status" value="1"/>
</dbReference>
<dbReference type="InterPro" id="IPR006115">
    <property type="entry name" value="6PGDH_NADP-bd"/>
</dbReference>
<feature type="active site" evidence="3">
    <location>
        <position position="169"/>
    </location>
</feature>
<organism evidence="6 7">
    <name type="scientific">Noviherbaspirillum pedocola</name>
    <dbReference type="NCBI Taxonomy" id="2801341"/>
    <lineage>
        <taxon>Bacteria</taxon>
        <taxon>Pseudomonadati</taxon>
        <taxon>Pseudomonadota</taxon>
        <taxon>Betaproteobacteria</taxon>
        <taxon>Burkholderiales</taxon>
        <taxon>Oxalobacteraceae</taxon>
        <taxon>Noviherbaspirillum</taxon>
    </lineage>
</organism>
<keyword evidence="7" id="KW-1185">Reference proteome</keyword>
<evidence type="ECO:0000256" key="2">
    <source>
        <dbReference type="ARBA" id="ARBA00023027"/>
    </source>
</evidence>
<dbReference type="PANTHER" id="PTHR43580">
    <property type="entry name" value="OXIDOREDUCTASE GLYR1-RELATED"/>
    <property type="match status" value="1"/>
</dbReference>
<gene>
    <name evidence="6" type="ORF">JJB74_27625</name>
</gene>
<dbReference type="SUPFAM" id="SSF51735">
    <property type="entry name" value="NAD(P)-binding Rossmann-fold domains"/>
    <property type="match status" value="1"/>
</dbReference>
<accession>A0A934SZY5</accession>
<dbReference type="AlphaFoldDB" id="A0A934SZY5"/>
<dbReference type="InterPro" id="IPR008927">
    <property type="entry name" value="6-PGluconate_DH-like_C_sf"/>
</dbReference>
<dbReference type="Proteomes" id="UP000622890">
    <property type="component" value="Unassembled WGS sequence"/>
</dbReference>
<dbReference type="EMBL" id="JAEPBG010000020">
    <property type="protein sequence ID" value="MBK4738410.1"/>
    <property type="molecule type" value="Genomic_DNA"/>
</dbReference>
<keyword evidence="2" id="KW-0520">NAD</keyword>
<dbReference type="GO" id="GO:0050661">
    <property type="term" value="F:NADP binding"/>
    <property type="evidence" value="ECO:0007669"/>
    <property type="project" value="InterPro"/>
</dbReference>
<dbReference type="InterPro" id="IPR015815">
    <property type="entry name" value="HIBADH-related"/>
</dbReference>
<evidence type="ECO:0000259" key="4">
    <source>
        <dbReference type="Pfam" id="PF03446"/>
    </source>
</evidence>
<dbReference type="Pfam" id="PF14833">
    <property type="entry name" value="NAD_binding_11"/>
    <property type="match status" value="1"/>
</dbReference>
<dbReference type="InterPro" id="IPR036291">
    <property type="entry name" value="NAD(P)-bd_dom_sf"/>
</dbReference>
<evidence type="ECO:0000256" key="3">
    <source>
        <dbReference type="PIRSR" id="PIRSR000103-1"/>
    </source>
</evidence>
<dbReference type="Pfam" id="PF03446">
    <property type="entry name" value="NAD_binding_2"/>
    <property type="match status" value="1"/>
</dbReference>
<feature type="domain" description="3-hydroxyisobutyrate dehydrogenase-like NAD-binding" evidence="5">
    <location>
        <begin position="165"/>
        <end position="278"/>
    </location>
</feature>
<evidence type="ECO:0000313" key="7">
    <source>
        <dbReference type="Proteomes" id="UP000622890"/>
    </source>
</evidence>